<reference evidence="4" key="1">
    <citation type="submission" date="2016-10" db="EMBL/GenBank/DDBJ databases">
        <authorList>
            <person name="Varghese N."/>
        </authorList>
    </citation>
    <scope>NUCLEOTIDE SEQUENCE [LARGE SCALE GENOMIC DNA]</scope>
    <source>
        <strain evidence="4">DSM 24868</strain>
    </source>
</reference>
<protein>
    <submittedName>
        <fullName evidence="3">Transcriptional regulator, XRE family with cupin sensor</fullName>
    </submittedName>
</protein>
<dbReference type="PANTHER" id="PTHR46797">
    <property type="entry name" value="HTH-TYPE TRANSCRIPTIONAL REGULATOR"/>
    <property type="match status" value="1"/>
</dbReference>
<keyword evidence="1" id="KW-0238">DNA-binding</keyword>
<feature type="domain" description="HTH cro/C1-type" evidence="2">
    <location>
        <begin position="19"/>
        <end position="73"/>
    </location>
</feature>
<sequence>MTAAGGEPDEAAARLGTRLRELRKARRLTLVQLADATGLSHPFLSQVERGLANLSLQSLRRIAVALETSPVELVAAAEPGEGASPRRIEVVRAGSRRPTPEGFARGEAVSLARGARPFTPILVESDAVEPGETFVHAEDEFVYVVAGSPQVEVDGKVHTLPAGDSVYYAGGVAHRWWSERPYRLLVVKQQVR</sequence>
<dbReference type="SUPFAM" id="SSF51182">
    <property type="entry name" value="RmlC-like cupins"/>
    <property type="match status" value="1"/>
</dbReference>
<accession>A0A1H6X5W1</accession>
<dbReference type="InterPro" id="IPR001387">
    <property type="entry name" value="Cro/C1-type_HTH"/>
</dbReference>
<evidence type="ECO:0000313" key="3">
    <source>
        <dbReference type="EMBL" id="SEJ24549.1"/>
    </source>
</evidence>
<dbReference type="InterPro" id="IPR013096">
    <property type="entry name" value="Cupin_2"/>
</dbReference>
<dbReference type="InterPro" id="IPR050807">
    <property type="entry name" value="TransReg_Diox_bact_type"/>
</dbReference>
<dbReference type="GO" id="GO:0005829">
    <property type="term" value="C:cytosol"/>
    <property type="evidence" value="ECO:0007669"/>
    <property type="project" value="TreeGrafter"/>
</dbReference>
<organism evidence="3 4">
    <name type="scientific">Demequina mangrovi</name>
    <dbReference type="NCBI Taxonomy" id="1043493"/>
    <lineage>
        <taxon>Bacteria</taxon>
        <taxon>Bacillati</taxon>
        <taxon>Actinomycetota</taxon>
        <taxon>Actinomycetes</taxon>
        <taxon>Micrococcales</taxon>
        <taxon>Demequinaceae</taxon>
        <taxon>Demequina</taxon>
    </lineage>
</organism>
<dbReference type="eggNOG" id="COG1917">
    <property type="taxonomic scope" value="Bacteria"/>
</dbReference>
<dbReference type="RefSeq" id="WP_042214092.1">
    <property type="nucleotide sequence ID" value="NZ_BBLU01000005.1"/>
</dbReference>
<dbReference type="AlphaFoldDB" id="A0A1H6X5W1"/>
<evidence type="ECO:0000259" key="2">
    <source>
        <dbReference type="PROSITE" id="PS50943"/>
    </source>
</evidence>
<proteinExistence type="predicted"/>
<dbReference type="InterPro" id="IPR014710">
    <property type="entry name" value="RmlC-like_jellyroll"/>
</dbReference>
<gene>
    <name evidence="3" type="ORF">SAMN05421637_1305</name>
</gene>
<dbReference type="Proteomes" id="UP000183315">
    <property type="component" value="Unassembled WGS sequence"/>
</dbReference>
<evidence type="ECO:0000313" key="4">
    <source>
        <dbReference type="Proteomes" id="UP000183315"/>
    </source>
</evidence>
<dbReference type="Pfam" id="PF13560">
    <property type="entry name" value="HTH_31"/>
    <property type="match status" value="1"/>
</dbReference>
<dbReference type="Pfam" id="PF07883">
    <property type="entry name" value="Cupin_2"/>
    <property type="match status" value="1"/>
</dbReference>
<evidence type="ECO:0000256" key="1">
    <source>
        <dbReference type="ARBA" id="ARBA00023125"/>
    </source>
</evidence>
<dbReference type="SMART" id="SM00530">
    <property type="entry name" value="HTH_XRE"/>
    <property type="match status" value="1"/>
</dbReference>
<dbReference type="CDD" id="cd02209">
    <property type="entry name" value="cupin_XRE_C"/>
    <property type="match status" value="1"/>
</dbReference>
<dbReference type="SUPFAM" id="SSF47413">
    <property type="entry name" value="lambda repressor-like DNA-binding domains"/>
    <property type="match status" value="1"/>
</dbReference>
<keyword evidence="4" id="KW-1185">Reference proteome</keyword>
<dbReference type="STRING" id="1043493.SAMN05421637_1305"/>
<dbReference type="GO" id="GO:0003677">
    <property type="term" value="F:DNA binding"/>
    <property type="evidence" value="ECO:0007669"/>
    <property type="project" value="UniProtKB-KW"/>
</dbReference>
<dbReference type="CDD" id="cd00093">
    <property type="entry name" value="HTH_XRE"/>
    <property type="match status" value="1"/>
</dbReference>
<dbReference type="OrthoDB" id="4282897at2"/>
<dbReference type="PANTHER" id="PTHR46797:SF1">
    <property type="entry name" value="METHYLPHOSPHONATE SYNTHASE"/>
    <property type="match status" value="1"/>
</dbReference>
<dbReference type="EMBL" id="FNZI01000002">
    <property type="protein sequence ID" value="SEJ24549.1"/>
    <property type="molecule type" value="Genomic_DNA"/>
</dbReference>
<dbReference type="Gene3D" id="2.60.120.10">
    <property type="entry name" value="Jelly Rolls"/>
    <property type="match status" value="1"/>
</dbReference>
<dbReference type="GO" id="GO:0003700">
    <property type="term" value="F:DNA-binding transcription factor activity"/>
    <property type="evidence" value="ECO:0007669"/>
    <property type="project" value="TreeGrafter"/>
</dbReference>
<dbReference type="eggNOG" id="COG1396">
    <property type="taxonomic scope" value="Bacteria"/>
</dbReference>
<dbReference type="PROSITE" id="PS50943">
    <property type="entry name" value="HTH_CROC1"/>
    <property type="match status" value="1"/>
</dbReference>
<name>A0A1H6X5W1_9MICO</name>
<dbReference type="InterPro" id="IPR011051">
    <property type="entry name" value="RmlC_Cupin_sf"/>
</dbReference>
<dbReference type="InterPro" id="IPR010982">
    <property type="entry name" value="Lambda_DNA-bd_dom_sf"/>
</dbReference>
<dbReference type="Gene3D" id="1.10.260.40">
    <property type="entry name" value="lambda repressor-like DNA-binding domains"/>
    <property type="match status" value="1"/>
</dbReference>